<keyword evidence="7" id="KW-1185">Reference proteome</keyword>
<dbReference type="GO" id="GO:0048027">
    <property type="term" value="F:mRNA 5'-UTR binding"/>
    <property type="evidence" value="ECO:0007669"/>
    <property type="project" value="UniProtKB-UniRule"/>
</dbReference>
<dbReference type="GO" id="GO:0045947">
    <property type="term" value="P:negative regulation of translational initiation"/>
    <property type="evidence" value="ECO:0007669"/>
    <property type="project" value="UniProtKB-UniRule"/>
</dbReference>
<comment type="similarity">
    <text evidence="4">Belongs to the CsrA/RsmA family.</text>
</comment>
<evidence type="ECO:0000313" key="6">
    <source>
        <dbReference type="EMBL" id="NYI40006.1"/>
    </source>
</evidence>
<dbReference type="Gene3D" id="2.60.40.4380">
    <property type="entry name" value="Translational regulator CsrA"/>
    <property type="match status" value="1"/>
</dbReference>
<keyword evidence="4" id="KW-1005">Bacterial flagellum biogenesis</keyword>
<reference evidence="6 7" key="1">
    <citation type="submission" date="2020-07" db="EMBL/GenBank/DDBJ databases">
        <title>Sequencing the genomes of 1000 actinobacteria strains.</title>
        <authorList>
            <person name="Klenk H.-P."/>
        </authorList>
    </citation>
    <scope>NUCLEOTIDE SEQUENCE [LARGE SCALE GENOMIC DNA]</scope>
    <source>
        <strain evidence="6 7">DSM 19970</strain>
    </source>
</reference>
<dbReference type="OrthoDB" id="9809061at2"/>
<evidence type="ECO:0000256" key="4">
    <source>
        <dbReference type="HAMAP-Rule" id="MF_00167"/>
    </source>
</evidence>
<keyword evidence="3 4" id="KW-0694">RNA-binding</keyword>
<dbReference type="NCBIfam" id="TIGR00202">
    <property type="entry name" value="csrA"/>
    <property type="match status" value="1"/>
</dbReference>
<dbReference type="RefSeq" id="WP_062075697.1">
    <property type="nucleotide sequence ID" value="NZ_BBRC01000012.1"/>
</dbReference>
<dbReference type="PANTHER" id="PTHR34984">
    <property type="entry name" value="CARBON STORAGE REGULATOR"/>
    <property type="match status" value="1"/>
</dbReference>
<evidence type="ECO:0000256" key="2">
    <source>
        <dbReference type="ARBA" id="ARBA00022845"/>
    </source>
</evidence>
<evidence type="ECO:0000313" key="7">
    <source>
        <dbReference type="Proteomes" id="UP000547973"/>
    </source>
</evidence>
<dbReference type="GO" id="GO:0006402">
    <property type="term" value="P:mRNA catabolic process"/>
    <property type="evidence" value="ECO:0007669"/>
    <property type="project" value="InterPro"/>
</dbReference>
<dbReference type="HAMAP" id="MF_00167">
    <property type="entry name" value="CsrA"/>
    <property type="match status" value="1"/>
</dbReference>
<dbReference type="GO" id="GO:0005829">
    <property type="term" value="C:cytosol"/>
    <property type="evidence" value="ECO:0007669"/>
    <property type="project" value="TreeGrafter"/>
</dbReference>
<organism evidence="6 7">
    <name type="scientific">Demequina lutea</name>
    <dbReference type="NCBI Taxonomy" id="431489"/>
    <lineage>
        <taxon>Bacteria</taxon>
        <taxon>Bacillati</taxon>
        <taxon>Actinomycetota</taxon>
        <taxon>Actinomycetes</taxon>
        <taxon>Micrococcales</taxon>
        <taxon>Demequinaceae</taxon>
        <taxon>Demequina</taxon>
    </lineage>
</organism>
<gene>
    <name evidence="4" type="primary">csrA</name>
    <name evidence="6" type="ORF">BKA03_000125</name>
</gene>
<keyword evidence="2 4" id="KW-0810">Translation regulation</keyword>
<comment type="subunit">
    <text evidence="4">Homodimer; the beta-strands of each monomer intercalate to form a hydrophobic core, while the alpha-helices form wings that extend away from the core.</text>
</comment>
<sequence length="93" mass="9950">MLVLSRRVGERLFIGNDIVVTIIDVRSDGVRVGIDAPREIRVTRAEIFEAVEQHNVEAASAVDSALEELRALAPRSTPSQASAPAPGTETPST</sequence>
<name>A0A7Z0CG49_9MICO</name>
<dbReference type="Proteomes" id="UP000547973">
    <property type="component" value="Unassembled WGS sequence"/>
</dbReference>
<feature type="region of interest" description="Disordered" evidence="5">
    <location>
        <begin position="72"/>
        <end position="93"/>
    </location>
</feature>
<dbReference type="NCBIfam" id="NF002469">
    <property type="entry name" value="PRK01712.1"/>
    <property type="match status" value="1"/>
</dbReference>
<evidence type="ECO:0000256" key="5">
    <source>
        <dbReference type="SAM" id="MobiDB-lite"/>
    </source>
</evidence>
<evidence type="ECO:0000256" key="1">
    <source>
        <dbReference type="ARBA" id="ARBA00022490"/>
    </source>
</evidence>
<comment type="function">
    <text evidence="4">A translational regulator that binds mRNA to regulate translation initiation and/or mRNA stability. Usually binds in the 5'-UTR at or near the Shine-Dalgarno sequence preventing ribosome-binding, thus repressing translation. Its main target seems to be the major flagellin gene, while its function is anatagonized by FliW.</text>
</comment>
<evidence type="ECO:0000256" key="3">
    <source>
        <dbReference type="ARBA" id="ARBA00022884"/>
    </source>
</evidence>
<dbReference type="GO" id="GO:0006109">
    <property type="term" value="P:regulation of carbohydrate metabolic process"/>
    <property type="evidence" value="ECO:0007669"/>
    <property type="project" value="InterPro"/>
</dbReference>
<dbReference type="GO" id="GO:0044781">
    <property type="term" value="P:bacterial-type flagellum organization"/>
    <property type="evidence" value="ECO:0007669"/>
    <property type="project" value="UniProtKB-KW"/>
</dbReference>
<dbReference type="AlphaFoldDB" id="A0A7Z0CG49"/>
<comment type="subcellular location">
    <subcellularLocation>
        <location evidence="4">Cytoplasm</location>
    </subcellularLocation>
</comment>
<dbReference type="GO" id="GO:1902208">
    <property type="term" value="P:regulation of bacterial-type flagellum assembly"/>
    <property type="evidence" value="ECO:0007669"/>
    <property type="project" value="UniProtKB-UniRule"/>
</dbReference>
<protein>
    <recommendedName>
        <fullName evidence="4">Translational regulator CsrA</fullName>
    </recommendedName>
</protein>
<keyword evidence="4" id="KW-0678">Repressor</keyword>
<accession>A0A7Z0CG49</accession>
<dbReference type="SUPFAM" id="SSF117130">
    <property type="entry name" value="CsrA-like"/>
    <property type="match status" value="1"/>
</dbReference>
<comment type="caution">
    <text evidence="6">The sequence shown here is derived from an EMBL/GenBank/DDBJ whole genome shotgun (WGS) entry which is preliminary data.</text>
</comment>
<dbReference type="PANTHER" id="PTHR34984:SF1">
    <property type="entry name" value="CARBON STORAGE REGULATOR"/>
    <property type="match status" value="1"/>
</dbReference>
<dbReference type="InterPro" id="IPR036107">
    <property type="entry name" value="CsrA_sf"/>
</dbReference>
<dbReference type="InterPro" id="IPR003751">
    <property type="entry name" value="CsrA"/>
</dbReference>
<proteinExistence type="inferred from homology"/>
<dbReference type="EMBL" id="JACBZO010000001">
    <property type="protein sequence ID" value="NYI40006.1"/>
    <property type="molecule type" value="Genomic_DNA"/>
</dbReference>
<dbReference type="Pfam" id="PF02599">
    <property type="entry name" value="CsrA"/>
    <property type="match status" value="1"/>
</dbReference>
<keyword evidence="1 4" id="KW-0963">Cytoplasm</keyword>